<name>A0AAV8VW05_9CUCU</name>
<evidence type="ECO:0000313" key="1">
    <source>
        <dbReference type="EMBL" id="KAJ8918557.1"/>
    </source>
</evidence>
<dbReference type="EMBL" id="JANEYG010000024">
    <property type="protein sequence ID" value="KAJ8918557.1"/>
    <property type="molecule type" value="Genomic_DNA"/>
</dbReference>
<protein>
    <submittedName>
        <fullName evidence="1">Uncharacterized protein</fullName>
    </submittedName>
</protein>
<evidence type="ECO:0000313" key="2">
    <source>
        <dbReference type="Proteomes" id="UP001159042"/>
    </source>
</evidence>
<accession>A0AAV8VW05</accession>
<sequence length="67" mass="7465">MEIASVAEGYIENSINTKKIVLIAYLDLGLEIVPNQQVRIKYLAAVSACRHRLLQNTIDSQSAVKYS</sequence>
<gene>
    <name evidence="1" type="ORF">NQ315_013062</name>
</gene>
<dbReference type="AlphaFoldDB" id="A0AAV8VW05"/>
<organism evidence="1 2">
    <name type="scientific">Exocentrus adspersus</name>
    <dbReference type="NCBI Taxonomy" id="1586481"/>
    <lineage>
        <taxon>Eukaryota</taxon>
        <taxon>Metazoa</taxon>
        <taxon>Ecdysozoa</taxon>
        <taxon>Arthropoda</taxon>
        <taxon>Hexapoda</taxon>
        <taxon>Insecta</taxon>
        <taxon>Pterygota</taxon>
        <taxon>Neoptera</taxon>
        <taxon>Endopterygota</taxon>
        <taxon>Coleoptera</taxon>
        <taxon>Polyphaga</taxon>
        <taxon>Cucujiformia</taxon>
        <taxon>Chrysomeloidea</taxon>
        <taxon>Cerambycidae</taxon>
        <taxon>Lamiinae</taxon>
        <taxon>Acanthocinini</taxon>
        <taxon>Exocentrus</taxon>
    </lineage>
</organism>
<proteinExistence type="predicted"/>
<keyword evidence="2" id="KW-1185">Reference proteome</keyword>
<dbReference type="Proteomes" id="UP001159042">
    <property type="component" value="Unassembled WGS sequence"/>
</dbReference>
<comment type="caution">
    <text evidence="1">The sequence shown here is derived from an EMBL/GenBank/DDBJ whole genome shotgun (WGS) entry which is preliminary data.</text>
</comment>
<reference evidence="1 2" key="1">
    <citation type="journal article" date="2023" name="Insect Mol. Biol.">
        <title>Genome sequencing provides insights into the evolution of gene families encoding plant cell wall-degrading enzymes in longhorned beetles.</title>
        <authorList>
            <person name="Shin N.R."/>
            <person name="Okamura Y."/>
            <person name="Kirsch R."/>
            <person name="Pauchet Y."/>
        </authorList>
    </citation>
    <scope>NUCLEOTIDE SEQUENCE [LARGE SCALE GENOMIC DNA]</scope>
    <source>
        <strain evidence="1">EAD_L_NR</strain>
    </source>
</reference>